<dbReference type="OrthoDB" id="9984886at2759"/>
<dbReference type="Proteomes" id="UP000663852">
    <property type="component" value="Unassembled WGS sequence"/>
</dbReference>
<evidence type="ECO:0000259" key="1">
    <source>
        <dbReference type="PROSITE" id="PS50181"/>
    </source>
</evidence>
<dbReference type="EMBL" id="CAJNOJ010000452">
    <property type="protein sequence ID" value="CAF1453412.1"/>
    <property type="molecule type" value="Genomic_DNA"/>
</dbReference>
<gene>
    <name evidence="2" type="ORF">EDS130_LOCUS39667</name>
    <name evidence="3" type="ORF">XAT740_LOCUS45323</name>
</gene>
<evidence type="ECO:0000313" key="2">
    <source>
        <dbReference type="EMBL" id="CAF1453412.1"/>
    </source>
</evidence>
<feature type="domain" description="F-box" evidence="1">
    <location>
        <begin position="1"/>
        <end position="48"/>
    </location>
</feature>
<protein>
    <recommendedName>
        <fullName evidence="1">F-box domain-containing protein</fullName>
    </recommendedName>
</protein>
<accession>A0A815Z7X2</accession>
<dbReference type="InterPro" id="IPR001810">
    <property type="entry name" value="F-box_dom"/>
</dbReference>
<reference evidence="3" key="1">
    <citation type="submission" date="2021-02" db="EMBL/GenBank/DDBJ databases">
        <authorList>
            <person name="Nowell W R."/>
        </authorList>
    </citation>
    <scope>NUCLEOTIDE SEQUENCE</scope>
</reference>
<dbReference type="Proteomes" id="UP000663828">
    <property type="component" value="Unassembled WGS sequence"/>
</dbReference>
<comment type="caution">
    <text evidence="3">The sequence shown here is derived from an EMBL/GenBank/DDBJ whole genome shotgun (WGS) entry which is preliminary data.</text>
</comment>
<dbReference type="EMBL" id="CAJNOR010005896">
    <property type="protein sequence ID" value="CAF1579315.1"/>
    <property type="molecule type" value="Genomic_DNA"/>
</dbReference>
<name>A0A815Z7X2_ADIRI</name>
<proteinExistence type="predicted"/>
<evidence type="ECO:0000313" key="4">
    <source>
        <dbReference type="Proteomes" id="UP000663828"/>
    </source>
</evidence>
<dbReference type="AlphaFoldDB" id="A0A815Z7X2"/>
<organism evidence="3 4">
    <name type="scientific">Adineta ricciae</name>
    <name type="common">Rotifer</name>
    <dbReference type="NCBI Taxonomy" id="249248"/>
    <lineage>
        <taxon>Eukaryota</taxon>
        <taxon>Metazoa</taxon>
        <taxon>Spiralia</taxon>
        <taxon>Gnathifera</taxon>
        <taxon>Rotifera</taxon>
        <taxon>Eurotatoria</taxon>
        <taxon>Bdelloidea</taxon>
        <taxon>Adinetida</taxon>
        <taxon>Adinetidae</taxon>
        <taxon>Adineta</taxon>
    </lineage>
</organism>
<keyword evidence="4" id="KW-1185">Reference proteome</keyword>
<dbReference type="PROSITE" id="PS50181">
    <property type="entry name" value="FBOX"/>
    <property type="match status" value="1"/>
</dbReference>
<evidence type="ECO:0000313" key="3">
    <source>
        <dbReference type="EMBL" id="CAF1579315.1"/>
    </source>
</evidence>
<sequence length="518" mass="60762">MACLEDLPDELIIFIWNKLSTVELLGSFIGVNRRFDKLIRDVNYTRSIELIDKNLNQKYCSLPDPLLNQLCSYFLPEIQENIECLTLEPHSMERILSAGQYPHLYKLILVNFGHQSTRRYFTDQSPFLDLFKQKVTCLKISIDDAKLKLLLVTENENLYALVSFIFPQLTDFTFTCHPFWRRYAHLTIDESCQSSSFLRNIVNLSIDVDTLDDCFRLLGSRLNYLREFIIRIYKIQPSTLVIDNKVLHNLRCFSLSSSKTTSAYDSSILPLLQRMISLEKLMLNLSVDRTTTFLDGFHFKDKIFSYMTRLQRFDFEIETFIQSNEQTNVEIQASFSGDSRYGQVISYIDYNLYGDVKCHIFSLPYTMNETLGISSHFSEGFIPNVRSLTLLDTNYSFEHQFFMKISQSFPYLARLYIVNSNAQKNTDSNQSTIIEFPYLNKLTLLISHLDYSEQFLVDTNIRLLRLSHLTISYEHLVIVTEHFTRDATRRNCAQLNYIDFFEQAVHSEGFYRYFPLLK</sequence>